<name>A0A081P3W2_9BACL</name>
<proteinExistence type="predicted"/>
<keyword evidence="1" id="KW-0808">Transferase</keyword>
<dbReference type="SUPFAM" id="SSF53901">
    <property type="entry name" value="Thiolase-like"/>
    <property type="match status" value="2"/>
</dbReference>
<keyword evidence="2" id="KW-0012">Acyltransferase</keyword>
<evidence type="ECO:0000256" key="1">
    <source>
        <dbReference type="ARBA" id="ARBA00022679"/>
    </source>
</evidence>
<protein>
    <recommendedName>
        <fullName evidence="3">Beta-ketoacyl-[acyl-carrier-protein] synthase III C-terminal domain-containing protein</fullName>
    </recommendedName>
</protein>
<dbReference type="InterPro" id="IPR016039">
    <property type="entry name" value="Thiolase-like"/>
</dbReference>
<dbReference type="Gene3D" id="3.40.47.10">
    <property type="match status" value="2"/>
</dbReference>
<evidence type="ECO:0000313" key="4">
    <source>
        <dbReference type="EMBL" id="KEQ25385.1"/>
    </source>
</evidence>
<dbReference type="Proteomes" id="UP000028123">
    <property type="component" value="Unassembled WGS sequence"/>
</dbReference>
<dbReference type="PANTHER" id="PTHR34069">
    <property type="entry name" value="3-OXOACYL-[ACYL-CARRIER-PROTEIN] SYNTHASE 3"/>
    <property type="match status" value="1"/>
</dbReference>
<reference evidence="4 5" key="1">
    <citation type="submission" date="2014-06" db="EMBL/GenBank/DDBJ databases">
        <title>Draft genome sequence of Paenibacillus sp. MSt1.</title>
        <authorList>
            <person name="Aw Y.K."/>
            <person name="Ong K.S."/>
            <person name="Gan H.M."/>
            <person name="Lee S.M."/>
        </authorList>
    </citation>
    <scope>NUCLEOTIDE SEQUENCE [LARGE SCALE GENOMIC DNA]</scope>
    <source>
        <strain evidence="4 5">MSt1</strain>
    </source>
</reference>
<comment type="caution">
    <text evidence="4">The sequence shown here is derived from an EMBL/GenBank/DDBJ whole genome shotgun (WGS) entry which is preliminary data.</text>
</comment>
<dbReference type="GO" id="GO:0044550">
    <property type="term" value="P:secondary metabolite biosynthetic process"/>
    <property type="evidence" value="ECO:0007669"/>
    <property type="project" value="TreeGrafter"/>
</dbReference>
<feature type="domain" description="Beta-ketoacyl-[acyl-carrier-protein] synthase III C-terminal" evidence="3">
    <location>
        <begin position="220"/>
        <end position="309"/>
    </location>
</feature>
<dbReference type="EMBL" id="JNVM01000010">
    <property type="protein sequence ID" value="KEQ25385.1"/>
    <property type="molecule type" value="Genomic_DNA"/>
</dbReference>
<dbReference type="eggNOG" id="COG0332">
    <property type="taxonomic scope" value="Bacteria"/>
</dbReference>
<evidence type="ECO:0000259" key="3">
    <source>
        <dbReference type="Pfam" id="PF08541"/>
    </source>
</evidence>
<accession>A0A081P3W2</accession>
<dbReference type="PANTHER" id="PTHR34069:SF2">
    <property type="entry name" value="BETA-KETOACYL-[ACYL-CARRIER-PROTEIN] SYNTHASE III"/>
    <property type="match status" value="1"/>
</dbReference>
<dbReference type="InterPro" id="IPR013747">
    <property type="entry name" value="ACP_syn_III_C"/>
</dbReference>
<dbReference type="Pfam" id="PF08541">
    <property type="entry name" value="ACP_syn_III_C"/>
    <property type="match status" value="1"/>
</dbReference>
<evidence type="ECO:0000313" key="5">
    <source>
        <dbReference type="Proteomes" id="UP000028123"/>
    </source>
</evidence>
<evidence type="ECO:0000256" key="2">
    <source>
        <dbReference type="ARBA" id="ARBA00023315"/>
    </source>
</evidence>
<dbReference type="GO" id="GO:0016746">
    <property type="term" value="F:acyltransferase activity"/>
    <property type="evidence" value="ECO:0007669"/>
    <property type="project" value="UniProtKB-KW"/>
</dbReference>
<gene>
    <name evidence="4" type="ORF">ET33_01190</name>
</gene>
<sequence>MPMAGLSHVAGYIPAERPSLYELREALEISEAELRILIQSHGLRRIAVENKLRVHEMIGVAVDLLFEGRAELAGGIGLILCTSTFPTFVPYLFDPFAGMQRKWGMERAEVRFVSQLNCASLNFLFRLARLWTERRGSAVLVLAADKMGLPRSRYLQDSTVSADAAAAAVVTNTAACNRIVGSAVQSNASVYNSMQASPEEYAWFQNTFTVGLVKVLRDVLQQAGVTAERLRYVFPANVNRGTWQRVADASGIPLERFYFPTMAEIGHAHNADPLLNAEHALRHGMLQPGDLFATLTVGMGSTFGCTLFRH</sequence>
<dbReference type="AlphaFoldDB" id="A0A081P3W2"/>
<keyword evidence="5" id="KW-1185">Reference proteome</keyword>
<organism evidence="4 5">
    <name type="scientific">Paenibacillus tyrfis</name>
    <dbReference type="NCBI Taxonomy" id="1501230"/>
    <lineage>
        <taxon>Bacteria</taxon>
        <taxon>Bacillati</taxon>
        <taxon>Bacillota</taxon>
        <taxon>Bacilli</taxon>
        <taxon>Bacillales</taxon>
        <taxon>Paenibacillaceae</taxon>
        <taxon>Paenibacillus</taxon>
    </lineage>
</organism>